<comment type="function">
    <text evidence="5">Component of the exocyst complex involved in the docking of exocytic vesicles with fusion sites on the plasma membrane.</text>
</comment>
<sequence length="808" mass="91363">MADSSDTHLEQLLAPTDDLFLSSLSSEDFLENLAPLVKDSLATNSLNSLLTKLEGIATQKDAELEQLTQDSTEDILAAIEGISLVKANSDTIKDQILEVSSNLERTGYELVARKKSLVQCKAVRARIQETTATLNACLYVLELTNKVLELIRERRYYNALRNLEDLSHVHLREVGDFAFAAKIAQSIPALQQMIQNDSLENVTKWMARVEKMLPAVGGVLFGHMRDVSAHWASACAASPALDNYMVNTPVERALRSVDLSLDLFDPALSLQLDLTVVYDAILVYQTVHQMDFFIDSFQTEWLKKKERVIRPLSLDTNSQVSFEYDELKAYIHKVAAFFAVDRAVTAHTHGKLRTEKDNNDLWGAFMLLCSPMLRAFIDDLDTMDEFHQTRDLLGGFCQVMENCGYNVVASGLYGCLVHLFERYSHALIRIFAHTFAANIDEDDCMPMVIQDPGLYAQVVAVCWYEPPEAELTKRFPRALPFSNILPLSCQQIQTFVLDHTKFIANFYAHDGNVLWGILIDNIEHILSQVICEKYTAKLTSTTREEISQNLINLEFFLHSAKELAEYLSVLKIGGILRDVHLSSIARFVQTKKIAEDSLFGSVDKRIEDFMGIVEYDWFTTVRSDQPNYIINDIGRFVEDMFIQTFSNLPGSVKTLLLFRTFDKLADHFLGFLQDAPEFTPVAIENFDLDVTLLENTINDLDAGTEPPASKKAQKSAVSLSSTFTELRQTINLLREGNLEGYKDSTVRMRKYDRIKQDDAVALLNKLQTEDEEDEVFAREGSMSPRGMSSRKSSSRIASLWGRKKDSQR</sequence>
<dbReference type="RefSeq" id="XP_018986174.1">
    <property type="nucleotide sequence ID" value="XM_019128617.1"/>
</dbReference>
<feature type="compositionally biased region" description="Low complexity" evidence="6">
    <location>
        <begin position="778"/>
        <end position="798"/>
    </location>
</feature>
<reference evidence="10" key="1">
    <citation type="submission" date="2016-05" db="EMBL/GenBank/DDBJ databases">
        <title>Comparative genomics of biotechnologically important yeasts.</title>
        <authorList>
            <consortium name="DOE Joint Genome Institute"/>
            <person name="Riley R."/>
            <person name="Haridas S."/>
            <person name="Wolfe K.H."/>
            <person name="Lopes M.R."/>
            <person name="Hittinger C.T."/>
            <person name="Goker M."/>
            <person name="Salamov A."/>
            <person name="Wisecaver J."/>
            <person name="Long T.M."/>
            <person name="Aerts A.L."/>
            <person name="Barry K."/>
            <person name="Choi C."/>
            <person name="Clum A."/>
            <person name="Coughlan A.Y."/>
            <person name="Deshpande S."/>
            <person name="Douglass A.P."/>
            <person name="Hanson S.J."/>
            <person name="Klenk H.-P."/>
            <person name="Labutti K."/>
            <person name="Lapidus A."/>
            <person name="Lindquist E."/>
            <person name="Lipzen A."/>
            <person name="Meier-Kolthoff J.P."/>
            <person name="Ohm R.A."/>
            <person name="Otillar R.P."/>
            <person name="Pangilinan J."/>
            <person name="Peng Y."/>
            <person name="Rokas A."/>
            <person name="Rosa C.A."/>
            <person name="Scheuner C."/>
            <person name="Sibirny A.A."/>
            <person name="Slot J.C."/>
            <person name="Stielow J.B."/>
            <person name="Sun H."/>
            <person name="Kurtzman C.P."/>
            <person name="Blackwell M."/>
            <person name="Grigoriev I.V."/>
            <person name="Jeffries T.W."/>
        </authorList>
    </citation>
    <scope>NUCLEOTIDE SEQUENCE [LARGE SCALE GENOMIC DNA]</scope>
    <source>
        <strain evidence="10">NRRL Y-12698</strain>
    </source>
</reference>
<evidence type="ECO:0000256" key="3">
    <source>
        <dbReference type="ARBA" id="ARBA00022483"/>
    </source>
</evidence>
<dbReference type="PANTHER" id="PTHR12702:SF0">
    <property type="entry name" value="EXOCYST COMPLEX COMPONENT 6"/>
    <property type="match status" value="1"/>
</dbReference>
<protein>
    <recommendedName>
        <fullName evidence="5">Exocyst complex component SEC15</fullName>
    </recommendedName>
</protein>
<evidence type="ECO:0000313" key="9">
    <source>
        <dbReference type="EMBL" id="ODQ80846.1"/>
    </source>
</evidence>
<dbReference type="OrthoDB" id="10267033at2759"/>
<organism evidence="9 10">
    <name type="scientific">Babjeviella inositovora NRRL Y-12698</name>
    <dbReference type="NCBI Taxonomy" id="984486"/>
    <lineage>
        <taxon>Eukaryota</taxon>
        <taxon>Fungi</taxon>
        <taxon>Dikarya</taxon>
        <taxon>Ascomycota</taxon>
        <taxon>Saccharomycotina</taxon>
        <taxon>Pichiomycetes</taxon>
        <taxon>Serinales incertae sedis</taxon>
        <taxon>Babjeviella</taxon>
    </lineage>
</organism>
<evidence type="ECO:0000256" key="1">
    <source>
        <dbReference type="ARBA" id="ARBA00007944"/>
    </source>
</evidence>
<evidence type="ECO:0000256" key="2">
    <source>
        <dbReference type="ARBA" id="ARBA00022448"/>
    </source>
</evidence>
<dbReference type="GO" id="GO:0016020">
    <property type="term" value="C:membrane"/>
    <property type="evidence" value="ECO:0007669"/>
    <property type="project" value="TreeGrafter"/>
</dbReference>
<keyword evidence="10" id="KW-1185">Reference proteome</keyword>
<evidence type="ECO:0000256" key="6">
    <source>
        <dbReference type="SAM" id="MobiDB-lite"/>
    </source>
</evidence>
<keyword evidence="2 5" id="KW-0813">Transport</keyword>
<feature type="domain" description="Exocyst complex subunit EXOC6/Sec15 C-terminal" evidence="7">
    <location>
        <begin position="412"/>
        <end position="765"/>
    </location>
</feature>
<dbReference type="Pfam" id="PF20651">
    <property type="entry name" value="EXOC6_Sec15_N"/>
    <property type="match status" value="1"/>
</dbReference>
<keyword evidence="3 5" id="KW-0268">Exocytosis</keyword>
<feature type="region of interest" description="Disordered" evidence="6">
    <location>
        <begin position="769"/>
        <end position="808"/>
    </location>
</feature>
<proteinExistence type="inferred from homology"/>
<evidence type="ECO:0000259" key="7">
    <source>
        <dbReference type="Pfam" id="PF04091"/>
    </source>
</evidence>
<dbReference type="GO" id="GO:0006893">
    <property type="term" value="P:Golgi to plasma membrane transport"/>
    <property type="evidence" value="ECO:0007669"/>
    <property type="project" value="TreeGrafter"/>
</dbReference>
<dbReference type="Proteomes" id="UP000094336">
    <property type="component" value="Unassembled WGS sequence"/>
</dbReference>
<dbReference type="PANTHER" id="PTHR12702">
    <property type="entry name" value="SEC15"/>
    <property type="match status" value="1"/>
</dbReference>
<dbReference type="InterPro" id="IPR042045">
    <property type="entry name" value="EXOC6/Sec15_C_dom1"/>
</dbReference>
<dbReference type="InterPro" id="IPR048359">
    <property type="entry name" value="EXOC6_Sec15_N"/>
</dbReference>
<dbReference type="PIRSF" id="PIRSF025007">
    <property type="entry name" value="Sec15"/>
    <property type="match status" value="1"/>
</dbReference>
<dbReference type="AlphaFoldDB" id="A0A1E3QT07"/>
<dbReference type="GO" id="GO:0000145">
    <property type="term" value="C:exocyst"/>
    <property type="evidence" value="ECO:0007669"/>
    <property type="project" value="UniProtKB-UniRule"/>
</dbReference>
<gene>
    <name evidence="9" type="ORF">BABINDRAFT_161049</name>
</gene>
<dbReference type="Gene3D" id="1.10.357.30">
    <property type="entry name" value="Exocyst complex subunit Sec15 C-terminal domain, N-terminal subdomain"/>
    <property type="match status" value="1"/>
</dbReference>
<evidence type="ECO:0000256" key="5">
    <source>
        <dbReference type="PIRNR" id="PIRNR025007"/>
    </source>
</evidence>
<dbReference type="InterPro" id="IPR042044">
    <property type="entry name" value="EXOC6PINT-1/Sec15/Tip20_C_dom2"/>
</dbReference>
<dbReference type="EMBL" id="KV454429">
    <property type="protein sequence ID" value="ODQ80846.1"/>
    <property type="molecule type" value="Genomic_DNA"/>
</dbReference>
<dbReference type="InterPro" id="IPR046361">
    <property type="entry name" value="EXOC6/Sec15_C"/>
</dbReference>
<name>A0A1E3QT07_9ASCO</name>
<dbReference type="GeneID" id="30146470"/>
<dbReference type="InterPro" id="IPR007225">
    <property type="entry name" value="EXOC6/Sec15"/>
</dbReference>
<evidence type="ECO:0000256" key="4">
    <source>
        <dbReference type="ARBA" id="ARBA00023054"/>
    </source>
</evidence>
<dbReference type="Gene3D" id="1.20.58.670">
    <property type="entry name" value="Dsl1p vesicle tethering complex, Tip20p subunit, domain D"/>
    <property type="match status" value="1"/>
</dbReference>
<accession>A0A1E3QT07</accession>
<dbReference type="STRING" id="984486.A0A1E3QT07"/>
<evidence type="ECO:0000313" key="10">
    <source>
        <dbReference type="Proteomes" id="UP000094336"/>
    </source>
</evidence>
<keyword evidence="4" id="KW-0175">Coiled coil</keyword>
<comment type="similarity">
    <text evidence="1 5">Belongs to the SEC15 family.</text>
</comment>
<dbReference type="GO" id="GO:0090522">
    <property type="term" value="P:vesicle tethering involved in exocytosis"/>
    <property type="evidence" value="ECO:0007669"/>
    <property type="project" value="UniProtKB-UniRule"/>
</dbReference>
<dbReference type="GO" id="GO:0006886">
    <property type="term" value="P:intracellular protein transport"/>
    <property type="evidence" value="ECO:0007669"/>
    <property type="project" value="InterPro"/>
</dbReference>
<dbReference type="Pfam" id="PF04091">
    <property type="entry name" value="Sec15_C"/>
    <property type="match status" value="1"/>
</dbReference>
<evidence type="ECO:0000259" key="8">
    <source>
        <dbReference type="Pfam" id="PF20651"/>
    </source>
</evidence>
<feature type="domain" description="Exocyst complex component EXOC6/Sec15 N-terminal" evidence="8">
    <location>
        <begin position="52"/>
        <end position="221"/>
    </location>
</feature>